<sequence length="51" mass="5210">MSLTHHEGAASPLGTPYVTDARRDQAGCDGALYNTSSFGNAIKENASAAAL</sequence>
<evidence type="ECO:0000313" key="2">
    <source>
        <dbReference type="Proteomes" id="UP000006228"/>
    </source>
</evidence>
<dbReference type="EMBL" id="AEVT01000053">
    <property type="protein sequence ID" value="EGA70878.1"/>
    <property type="molecule type" value="Genomic_DNA"/>
</dbReference>
<name>E8M527_PHOS4</name>
<proteinExistence type="predicted"/>
<dbReference type="GeneID" id="95571752"/>
<dbReference type="Proteomes" id="UP000006228">
    <property type="component" value="Unassembled WGS sequence"/>
</dbReference>
<organism evidence="1 2">
    <name type="scientific">Vibrio sinaloensis DSM 21326</name>
    <dbReference type="NCBI Taxonomy" id="945550"/>
    <lineage>
        <taxon>Bacteria</taxon>
        <taxon>Pseudomonadati</taxon>
        <taxon>Pseudomonadota</taxon>
        <taxon>Gammaproteobacteria</taxon>
        <taxon>Vibrionales</taxon>
        <taxon>Vibrionaceae</taxon>
        <taxon>Vibrio</taxon>
        <taxon>Vibrio oreintalis group</taxon>
    </lineage>
</organism>
<gene>
    <name evidence="1" type="ORF">VISI1226_16603</name>
</gene>
<comment type="caution">
    <text evidence="1">The sequence shown here is derived from an EMBL/GenBank/DDBJ whole genome shotgun (WGS) entry which is preliminary data.</text>
</comment>
<reference evidence="1 2" key="1">
    <citation type="journal article" date="2012" name="Int. J. Syst. Evol. Microbiol.">
        <title>Vibrio caribbeanicus sp. nov., isolated from the marine sponge Scleritoderma cyanea.</title>
        <authorList>
            <person name="Hoffmann M."/>
            <person name="Monday S.R."/>
            <person name="Allard M.W."/>
            <person name="Strain E.A."/>
            <person name="Whittaker P."/>
            <person name="Naum M."/>
            <person name="McCarthy P.J."/>
            <person name="Lopez J.V."/>
            <person name="Fischer M."/>
            <person name="Brown E.W."/>
        </authorList>
    </citation>
    <scope>NUCLEOTIDE SEQUENCE [LARGE SCALE GENOMIC DNA]</scope>
    <source>
        <strain evidence="2">DSMZ 21326</strain>
    </source>
</reference>
<protein>
    <submittedName>
        <fullName evidence="1">Uncharacterized protein</fullName>
    </submittedName>
</protein>
<evidence type="ECO:0000313" key="1">
    <source>
        <dbReference type="EMBL" id="EGA70878.1"/>
    </source>
</evidence>
<dbReference type="RefSeq" id="WP_008075697.1">
    <property type="nucleotide sequence ID" value="NZ_AEVT01000053.1"/>
</dbReference>
<accession>E8M527</accession>
<dbReference type="AlphaFoldDB" id="E8M527"/>